<dbReference type="AlphaFoldDB" id="A0A917ZBV9"/>
<dbReference type="Gene3D" id="1.10.150.690">
    <property type="entry name" value="DUF2063"/>
    <property type="match status" value="1"/>
</dbReference>
<comment type="caution">
    <text evidence="2">The sequence shown here is derived from an EMBL/GenBank/DDBJ whole genome shotgun (WGS) entry which is preliminary data.</text>
</comment>
<evidence type="ECO:0000313" key="3">
    <source>
        <dbReference type="Proteomes" id="UP000599578"/>
    </source>
</evidence>
<evidence type="ECO:0000259" key="1">
    <source>
        <dbReference type="Pfam" id="PF09836"/>
    </source>
</evidence>
<name>A0A917ZBV9_9GAMM</name>
<evidence type="ECO:0000313" key="2">
    <source>
        <dbReference type="EMBL" id="GGO79732.1"/>
    </source>
</evidence>
<dbReference type="InterPro" id="IPR018640">
    <property type="entry name" value="DUF2063"/>
</dbReference>
<sequence length="260" mass="29376">MRLAELQSALDAALAGKECPELHRLVVSLKQSPEDCLALYRQLLRRAHVNALQQLFPACARLLGQDHFQLLAEFYSAQIAAGAGFDPFGAQFPGLMESYRSSHAELEPLVFLADLATLEWHLQEARSARDDPALDLESWASLPRRQQHRMQAVVSYSLGLQYSRWPLAEIRDAVITDRPWQELLAGKGGWLCIHRHLDRLCIEPISETQARMLNGIRQGLSFDSLGYDLNLVQQLLPLMIARGWICRLRMPSDQEPAPES</sequence>
<dbReference type="Proteomes" id="UP000599578">
    <property type="component" value="Unassembled WGS sequence"/>
</dbReference>
<dbReference type="Pfam" id="PF09836">
    <property type="entry name" value="DUF2063"/>
    <property type="match status" value="1"/>
</dbReference>
<protein>
    <recommendedName>
        <fullName evidence="1">Putative DNA-binding domain-containing protein</fullName>
    </recommendedName>
</protein>
<dbReference type="EMBL" id="BMLT01000003">
    <property type="protein sequence ID" value="GGO79732.1"/>
    <property type="molecule type" value="Genomic_DNA"/>
</dbReference>
<keyword evidence="3" id="KW-1185">Reference proteome</keyword>
<feature type="domain" description="Putative DNA-binding" evidence="1">
    <location>
        <begin position="5"/>
        <end position="93"/>
    </location>
</feature>
<proteinExistence type="predicted"/>
<gene>
    <name evidence="2" type="ORF">GCM10011348_14750</name>
</gene>
<organism evidence="2 3">
    <name type="scientific">Marinobacterium nitratireducens</name>
    <dbReference type="NCBI Taxonomy" id="518897"/>
    <lineage>
        <taxon>Bacteria</taxon>
        <taxon>Pseudomonadati</taxon>
        <taxon>Pseudomonadota</taxon>
        <taxon>Gammaproteobacteria</taxon>
        <taxon>Oceanospirillales</taxon>
        <taxon>Oceanospirillaceae</taxon>
        <taxon>Marinobacterium</taxon>
    </lineage>
</organism>
<accession>A0A917ZBV9</accession>
<dbReference type="RefSeq" id="WP_188859938.1">
    <property type="nucleotide sequence ID" value="NZ_BMLT01000003.1"/>
</dbReference>
<reference evidence="2 3" key="1">
    <citation type="journal article" date="2014" name="Int. J. Syst. Evol. Microbiol.">
        <title>Complete genome sequence of Corynebacterium casei LMG S-19264T (=DSM 44701T), isolated from a smear-ripened cheese.</title>
        <authorList>
            <consortium name="US DOE Joint Genome Institute (JGI-PGF)"/>
            <person name="Walter F."/>
            <person name="Albersmeier A."/>
            <person name="Kalinowski J."/>
            <person name="Ruckert C."/>
        </authorList>
    </citation>
    <scope>NUCLEOTIDE SEQUENCE [LARGE SCALE GENOMIC DNA]</scope>
    <source>
        <strain evidence="2 3">CGMCC 1.7286</strain>
    </source>
</reference>
<dbReference type="InterPro" id="IPR044922">
    <property type="entry name" value="DUF2063_N_sf"/>
</dbReference>